<dbReference type="InterPro" id="IPR012480">
    <property type="entry name" value="Hepar_II_III_C"/>
</dbReference>
<organism evidence="6 7">
    <name type="scientific">Shinella yambaruensis</name>
    <dbReference type="NCBI Taxonomy" id="415996"/>
    <lineage>
        <taxon>Bacteria</taxon>
        <taxon>Pseudomonadati</taxon>
        <taxon>Pseudomonadota</taxon>
        <taxon>Alphaproteobacteria</taxon>
        <taxon>Hyphomicrobiales</taxon>
        <taxon>Rhizobiaceae</taxon>
        <taxon>Shinella</taxon>
    </lineage>
</organism>
<dbReference type="Pfam" id="PF07940">
    <property type="entry name" value="Hepar_II_III_C"/>
    <property type="match status" value="1"/>
</dbReference>
<reference evidence="7" key="1">
    <citation type="journal article" date="2019" name="Int. J. Syst. Evol. Microbiol.">
        <title>The Global Catalogue of Microorganisms (GCM) 10K type strain sequencing project: providing services to taxonomists for standard genome sequencing and annotation.</title>
        <authorList>
            <consortium name="The Broad Institute Genomics Platform"/>
            <consortium name="The Broad Institute Genome Sequencing Center for Infectious Disease"/>
            <person name="Wu L."/>
            <person name="Ma J."/>
        </authorList>
    </citation>
    <scope>NUCLEOTIDE SEQUENCE [LARGE SCALE GENOMIC DNA]</scope>
    <source>
        <strain evidence="7">NBRC 102122</strain>
    </source>
</reference>
<keyword evidence="7" id="KW-1185">Reference proteome</keyword>
<dbReference type="Proteomes" id="UP001156702">
    <property type="component" value="Unassembled WGS sequence"/>
</dbReference>
<dbReference type="PANTHER" id="PTHR39210">
    <property type="entry name" value="HEPARIN-SULFATE LYASE"/>
    <property type="match status" value="1"/>
</dbReference>
<evidence type="ECO:0000259" key="5">
    <source>
        <dbReference type="Pfam" id="PF07940"/>
    </source>
</evidence>
<accession>A0ABQ5ZD18</accession>
<evidence type="ECO:0000256" key="2">
    <source>
        <dbReference type="ARBA" id="ARBA00022729"/>
    </source>
</evidence>
<keyword evidence="2" id="KW-0732">Signal</keyword>
<dbReference type="SUPFAM" id="SSF48230">
    <property type="entry name" value="Chondroitin AC/alginate lyase"/>
    <property type="match status" value="1"/>
</dbReference>
<dbReference type="RefSeq" id="WP_245081808.1">
    <property type="nucleotide sequence ID" value="NZ_JALIRQ010000025.1"/>
</dbReference>
<evidence type="ECO:0000313" key="6">
    <source>
        <dbReference type="EMBL" id="GLR48798.1"/>
    </source>
</evidence>
<name>A0ABQ5ZD18_9HYPH</name>
<gene>
    <name evidence="6" type="ORF">GCM10007923_00020</name>
</gene>
<dbReference type="EMBL" id="BSOP01000001">
    <property type="protein sequence ID" value="GLR48798.1"/>
    <property type="molecule type" value="Genomic_DNA"/>
</dbReference>
<evidence type="ECO:0000256" key="1">
    <source>
        <dbReference type="ARBA" id="ARBA00004418"/>
    </source>
</evidence>
<sequence length="521" mass="60248">MIIIRHPAFPDWKVSLPFDWNSDPYKSKNWRHHVCSLRWLRGVKDERKVFLILKDFYDFHVIRKRKNPYYSDLRGDHTISIRIQELIFNLDRFIYSRDVDSEELCMGLIKEELNNITDDKNYRSGHNHGLMMDIALLKFYLRFNSSFTNIDLPNIINRAWSTLNEMFNKDGYTREHSISYQVYNCAICCDLIEVMSLLDNDQNSDFRKFCGKIVEATKNIIKFSTRKNGEIFAIGDSHRHLDSKDILKIENLSNKLNISNSSLEELNYNKTLSDINSEYLLESSCGFTVYNNIKEEIHLFFTCGMYSGNHKQNDELSFCLDLNGDPVIEDPGFAGYASWDKLVSFNSEARHSTFSLAGHSWNSPQYSASPVSRIVSTNNTGEVLCVTGEHKRIAGHTLRRRISINKNNNIINILDSVIEENSRFAGLTEHRFVLHPEAEWSALANGGLIAIHGNPLVELKILSESPYKWDAETIDYVSRDRKSILSTTMVVCRVEHTLQSCRTDALFCMDLRPKLVKTDYQ</sequence>
<dbReference type="Gene3D" id="1.50.10.100">
    <property type="entry name" value="Chondroitin AC/alginate lyase"/>
    <property type="match status" value="1"/>
</dbReference>
<keyword evidence="4" id="KW-0456">Lyase</keyword>
<keyword evidence="3" id="KW-0574">Periplasm</keyword>
<dbReference type="InterPro" id="IPR008929">
    <property type="entry name" value="Chondroitin_lyas"/>
</dbReference>
<feature type="domain" description="Heparinase II/III-like C-terminal" evidence="5">
    <location>
        <begin position="284"/>
        <end position="445"/>
    </location>
</feature>
<evidence type="ECO:0000313" key="7">
    <source>
        <dbReference type="Proteomes" id="UP001156702"/>
    </source>
</evidence>
<comment type="caution">
    <text evidence="6">The sequence shown here is derived from an EMBL/GenBank/DDBJ whole genome shotgun (WGS) entry which is preliminary data.</text>
</comment>
<comment type="subcellular location">
    <subcellularLocation>
        <location evidence="1">Periplasm</location>
    </subcellularLocation>
</comment>
<dbReference type="PANTHER" id="PTHR39210:SF1">
    <property type="entry name" value="HEPARIN-SULFATE LYASE"/>
    <property type="match status" value="1"/>
</dbReference>
<dbReference type="Gene3D" id="2.70.98.70">
    <property type="match status" value="1"/>
</dbReference>
<evidence type="ECO:0000256" key="4">
    <source>
        <dbReference type="ARBA" id="ARBA00023239"/>
    </source>
</evidence>
<evidence type="ECO:0000256" key="3">
    <source>
        <dbReference type="ARBA" id="ARBA00022764"/>
    </source>
</evidence>
<proteinExistence type="predicted"/>
<protein>
    <recommendedName>
        <fullName evidence="5">Heparinase II/III-like C-terminal domain-containing protein</fullName>
    </recommendedName>
</protein>